<sequence>MNMMPSNPGRVSSPQGNWLPVVRTPESHSFQPNVPQEFNQLKLLGAASNLNKPPMFGDNTAYQGKKSANPFLLSSLSHQLNNPWEQPPANYAPSSDSQWQYPFRAEQAANGIGIQSMTPSQMGSSPFSYQPSTERSSGLPDPSTFGFSSPFESGQVRTPEQSSFYSGPSPSSYNSPTQDLQNNFHRVQAGYNDILNAMYPMNQERRGEEYAKPDFETFGTVGANMYEGGLSKEKRANFPDTLPFMRYSENDPMPGNAMQAPHVPQRSPDNENSFPAYPFSPLPQYSPAHPDSSLLRENSQMPDIHSVSNSNHPSKYRESYQVPDGLMPSGPETSEQYQPSNPFRFPLEQPSWTATDLAGGNAPSDDNNYRSQTFRSEANDQAPAPFFNSNPTSEESADALSPLTLQVRLANSTIENLSPAIGSKSFDNEADEEFEKKEKVDSEEGFKLKKMKENTNLPKEETFGMAMS</sequence>
<feature type="region of interest" description="Disordered" evidence="1">
    <location>
        <begin position="419"/>
        <end position="442"/>
    </location>
</feature>
<accession>A0A077Z598</accession>
<feature type="compositionally biased region" description="Polar residues" evidence="1">
    <location>
        <begin position="115"/>
        <end position="136"/>
    </location>
</feature>
<feature type="compositionally biased region" description="Polar residues" evidence="1">
    <location>
        <begin position="295"/>
        <end position="313"/>
    </location>
</feature>
<proteinExistence type="predicted"/>
<gene>
    <name evidence="2" type="ORF">TTRE_0000213701</name>
</gene>
<feature type="region of interest" description="Disordered" evidence="1">
    <location>
        <begin position="248"/>
        <end position="398"/>
    </location>
</feature>
<feature type="compositionally biased region" description="Low complexity" evidence="1">
    <location>
        <begin position="162"/>
        <end position="176"/>
    </location>
</feature>
<dbReference type="AlphaFoldDB" id="A0A077Z598"/>
<feature type="compositionally biased region" description="Polar residues" evidence="1">
    <location>
        <begin position="145"/>
        <end position="161"/>
    </location>
</feature>
<organism evidence="2 3">
    <name type="scientific">Trichuris trichiura</name>
    <name type="common">Whipworm</name>
    <name type="synonym">Trichocephalus trichiurus</name>
    <dbReference type="NCBI Taxonomy" id="36087"/>
    <lineage>
        <taxon>Eukaryota</taxon>
        <taxon>Metazoa</taxon>
        <taxon>Ecdysozoa</taxon>
        <taxon>Nematoda</taxon>
        <taxon>Enoplea</taxon>
        <taxon>Dorylaimia</taxon>
        <taxon>Trichinellida</taxon>
        <taxon>Trichuridae</taxon>
        <taxon>Trichuris</taxon>
    </lineage>
</organism>
<evidence type="ECO:0000313" key="3">
    <source>
        <dbReference type="Proteomes" id="UP000030665"/>
    </source>
</evidence>
<keyword evidence="3" id="KW-1185">Reference proteome</keyword>
<feature type="compositionally biased region" description="Polar residues" evidence="1">
    <location>
        <begin position="364"/>
        <end position="376"/>
    </location>
</feature>
<reference evidence="2" key="2">
    <citation type="submission" date="2014-03" db="EMBL/GenBank/DDBJ databases">
        <title>The whipworm genome and dual-species transcriptomics of an intimate host-pathogen interaction.</title>
        <authorList>
            <person name="Foth B.J."/>
            <person name="Tsai I.J."/>
            <person name="Reid A.J."/>
            <person name="Bancroft A.J."/>
            <person name="Nichol S."/>
            <person name="Tracey A."/>
            <person name="Holroyd N."/>
            <person name="Cotton J.A."/>
            <person name="Stanley E.J."/>
            <person name="Zarowiecki M."/>
            <person name="Liu J.Z."/>
            <person name="Huckvale T."/>
            <person name="Cooper P.J."/>
            <person name="Grencis R.K."/>
            <person name="Berriman M."/>
        </authorList>
    </citation>
    <scope>NUCLEOTIDE SEQUENCE [LARGE SCALE GENOMIC DNA]</scope>
</reference>
<evidence type="ECO:0000256" key="1">
    <source>
        <dbReference type="SAM" id="MobiDB-lite"/>
    </source>
</evidence>
<protein>
    <submittedName>
        <fullName evidence="2">Uncharacterized protein</fullName>
    </submittedName>
</protein>
<dbReference type="EMBL" id="HG805871">
    <property type="protein sequence ID" value="CDW53870.1"/>
    <property type="molecule type" value="Genomic_DNA"/>
</dbReference>
<feature type="region of interest" description="Disordered" evidence="1">
    <location>
        <begin position="1"/>
        <end position="30"/>
    </location>
</feature>
<name>A0A077Z598_TRITR</name>
<feature type="compositionally biased region" description="Polar residues" evidence="1">
    <location>
        <begin position="331"/>
        <end position="341"/>
    </location>
</feature>
<evidence type="ECO:0000313" key="2">
    <source>
        <dbReference type="EMBL" id="CDW53870.1"/>
    </source>
</evidence>
<feature type="region of interest" description="Disordered" evidence="1">
    <location>
        <begin position="115"/>
        <end position="179"/>
    </location>
</feature>
<dbReference type="Proteomes" id="UP000030665">
    <property type="component" value="Unassembled WGS sequence"/>
</dbReference>
<reference evidence="2" key="1">
    <citation type="submission" date="2014-01" db="EMBL/GenBank/DDBJ databases">
        <authorList>
            <person name="Aslett M."/>
        </authorList>
    </citation>
    <scope>NUCLEOTIDE SEQUENCE</scope>
</reference>